<dbReference type="VEuPathDB" id="FungiDB:F503_04662"/>
<dbReference type="InterPro" id="IPR050789">
    <property type="entry name" value="Diverse_Enzym_Activities"/>
</dbReference>
<dbReference type="EMBL" id="KE148162">
    <property type="protein sequence ID" value="EPE04147.1"/>
    <property type="molecule type" value="Genomic_DNA"/>
</dbReference>
<dbReference type="HOGENOM" id="CLU_020027_11_1_1"/>
<dbReference type="PANTHER" id="PTHR43283:SF17">
    <property type="entry name" value="(LOVD), PUTATIVE (AFU_ORTHOLOGUE AFUA_5G00920)-RELATED"/>
    <property type="match status" value="1"/>
</dbReference>
<sequence length="410" mass="44953">MAELDEILEKYTNPETGTIQGASFVAVGKNGDFIYRKAAGSQKANGGTSYPLTLDTVTWIASQTKLTTSVSVMQLVEKGLVALDDDVRGILPVLKDIKVITGFEDDDTAPGGGHPIFEDVKGPITLRQLVTHSSGFRYDTRHPLLIKYSKWAGRTENMFSGTIEGCLHPLIFQPGTSWDYGPGLDWAGRVIEAVTGMPYDEYQQEHIWKPLGAADTTFFPAKRGLTLWDIQETAERGEGGGLEAGRSPWLFECRDALGGAGLFSTANDYVKLLGTLLAGGGPLLSSTSVDVLFAPQTLAPEASAALRTFVTGSSPQKSKSWLWDSDPDNWRDYMEIKHCLCGLVNKEDVPGRRHKNTVNWDGLPNLLWFIDREGGVAATFFTQIMPPDDAEIRKLCQELETALYKIVDSK</sequence>
<proteinExistence type="inferred from homology"/>
<dbReference type="Gene3D" id="3.40.710.10">
    <property type="entry name" value="DD-peptidase/beta-lactamase superfamily"/>
    <property type="match status" value="1"/>
</dbReference>
<dbReference type="InterPro" id="IPR001466">
    <property type="entry name" value="Beta-lactam-related"/>
</dbReference>
<evidence type="ECO:0000313" key="5">
    <source>
        <dbReference type="Proteomes" id="UP000016923"/>
    </source>
</evidence>
<evidence type="ECO:0000256" key="1">
    <source>
        <dbReference type="ARBA" id="ARBA00009009"/>
    </source>
</evidence>
<gene>
    <name evidence="4" type="ORF">F503_04662</name>
</gene>
<dbReference type="OMA" id="ANIWSKL"/>
<reference evidence="4 5" key="1">
    <citation type="journal article" date="2013" name="BMC Genomics">
        <title>The genome and transcriptome of the pine saprophyte Ophiostoma piceae, and a comparison with the bark beetle-associated pine pathogen Grosmannia clavigera.</title>
        <authorList>
            <person name="Haridas S."/>
            <person name="Wang Y."/>
            <person name="Lim L."/>
            <person name="Massoumi Alamouti S."/>
            <person name="Jackman S."/>
            <person name="Docking R."/>
            <person name="Robertson G."/>
            <person name="Birol I."/>
            <person name="Bohlmann J."/>
            <person name="Breuil C."/>
        </authorList>
    </citation>
    <scope>NUCLEOTIDE SEQUENCE [LARGE SCALE GENOMIC DNA]</scope>
    <source>
        <strain evidence="4 5">UAMH 11346</strain>
    </source>
</reference>
<evidence type="ECO:0000259" key="3">
    <source>
        <dbReference type="Pfam" id="PF00144"/>
    </source>
</evidence>
<evidence type="ECO:0000313" key="4">
    <source>
        <dbReference type="EMBL" id="EPE04147.1"/>
    </source>
</evidence>
<dbReference type="AlphaFoldDB" id="S3BUI8"/>
<accession>S3BUI8</accession>
<protein>
    <submittedName>
        <fullName evidence="4">Beta-lactamase</fullName>
    </submittedName>
</protein>
<name>S3BUI8_OPHP1</name>
<dbReference type="STRING" id="1262450.S3BUI8"/>
<dbReference type="Pfam" id="PF00144">
    <property type="entry name" value="Beta-lactamase"/>
    <property type="match status" value="1"/>
</dbReference>
<dbReference type="PANTHER" id="PTHR43283">
    <property type="entry name" value="BETA-LACTAMASE-RELATED"/>
    <property type="match status" value="1"/>
</dbReference>
<dbReference type="InterPro" id="IPR012338">
    <property type="entry name" value="Beta-lactam/transpept-like"/>
</dbReference>
<dbReference type="eggNOG" id="ENOG502RX4R">
    <property type="taxonomic scope" value="Eukaryota"/>
</dbReference>
<dbReference type="Proteomes" id="UP000016923">
    <property type="component" value="Unassembled WGS sequence"/>
</dbReference>
<dbReference type="OrthoDB" id="428260at2759"/>
<evidence type="ECO:0000256" key="2">
    <source>
        <dbReference type="ARBA" id="ARBA00022801"/>
    </source>
</evidence>
<feature type="domain" description="Beta-lactamase-related" evidence="3">
    <location>
        <begin position="17"/>
        <end position="391"/>
    </location>
</feature>
<dbReference type="SUPFAM" id="SSF56601">
    <property type="entry name" value="beta-lactamase/transpeptidase-like"/>
    <property type="match status" value="1"/>
</dbReference>
<organism evidence="4 5">
    <name type="scientific">Ophiostoma piceae (strain UAMH 11346)</name>
    <name type="common">Sap stain fungus</name>
    <dbReference type="NCBI Taxonomy" id="1262450"/>
    <lineage>
        <taxon>Eukaryota</taxon>
        <taxon>Fungi</taxon>
        <taxon>Dikarya</taxon>
        <taxon>Ascomycota</taxon>
        <taxon>Pezizomycotina</taxon>
        <taxon>Sordariomycetes</taxon>
        <taxon>Sordariomycetidae</taxon>
        <taxon>Ophiostomatales</taxon>
        <taxon>Ophiostomataceae</taxon>
        <taxon>Ophiostoma</taxon>
    </lineage>
</organism>
<keyword evidence="5" id="KW-1185">Reference proteome</keyword>
<comment type="similarity">
    <text evidence="1">Belongs to the class-A beta-lactamase family.</text>
</comment>
<dbReference type="GO" id="GO:0016787">
    <property type="term" value="F:hydrolase activity"/>
    <property type="evidence" value="ECO:0007669"/>
    <property type="project" value="UniProtKB-KW"/>
</dbReference>
<keyword evidence="2" id="KW-0378">Hydrolase</keyword>